<gene>
    <name evidence="1" type="ORF">GCK32_020278</name>
</gene>
<protein>
    <submittedName>
        <fullName evidence="1">Uncharacterized protein</fullName>
    </submittedName>
</protein>
<sequence>MRVSSLIQNGIIEGQRFALSSDLWRYAKTVAHCDLLVTFKPNHNEEEMKQVVAWLVDIIKTNEPHLKIEIRHHNLKDCYALYLTAGYKR</sequence>
<organism evidence="1 2">
    <name type="scientific">Trichostrongylus colubriformis</name>
    <name type="common">Black scour worm</name>
    <dbReference type="NCBI Taxonomy" id="6319"/>
    <lineage>
        <taxon>Eukaryota</taxon>
        <taxon>Metazoa</taxon>
        <taxon>Ecdysozoa</taxon>
        <taxon>Nematoda</taxon>
        <taxon>Chromadorea</taxon>
        <taxon>Rhabditida</taxon>
        <taxon>Rhabditina</taxon>
        <taxon>Rhabditomorpha</taxon>
        <taxon>Strongyloidea</taxon>
        <taxon>Trichostrongylidae</taxon>
        <taxon>Trichostrongylus</taxon>
    </lineage>
</organism>
<dbReference type="EMBL" id="WIXE01017310">
    <property type="protein sequence ID" value="KAK5971852.1"/>
    <property type="molecule type" value="Genomic_DNA"/>
</dbReference>
<keyword evidence="2" id="KW-1185">Reference proteome</keyword>
<accession>A0AAN8IJP8</accession>
<evidence type="ECO:0000313" key="2">
    <source>
        <dbReference type="Proteomes" id="UP001331761"/>
    </source>
</evidence>
<proteinExistence type="predicted"/>
<dbReference type="Proteomes" id="UP001331761">
    <property type="component" value="Unassembled WGS sequence"/>
</dbReference>
<comment type="caution">
    <text evidence="1">The sequence shown here is derived from an EMBL/GenBank/DDBJ whole genome shotgun (WGS) entry which is preliminary data.</text>
</comment>
<evidence type="ECO:0000313" key="1">
    <source>
        <dbReference type="EMBL" id="KAK5971852.1"/>
    </source>
</evidence>
<dbReference type="AlphaFoldDB" id="A0AAN8IJP8"/>
<name>A0AAN8IJP8_TRICO</name>
<reference evidence="1 2" key="1">
    <citation type="submission" date="2019-10" db="EMBL/GenBank/DDBJ databases">
        <title>Assembly and Annotation for the nematode Trichostrongylus colubriformis.</title>
        <authorList>
            <person name="Martin J."/>
        </authorList>
    </citation>
    <scope>NUCLEOTIDE SEQUENCE [LARGE SCALE GENOMIC DNA]</scope>
    <source>
        <strain evidence="1">G859</strain>
        <tissue evidence="1">Whole worm</tissue>
    </source>
</reference>